<dbReference type="Gene3D" id="2.40.50.100">
    <property type="match status" value="1"/>
</dbReference>
<name>A0ABY6GK89_9PROT</name>
<evidence type="ECO:0000259" key="7">
    <source>
        <dbReference type="Pfam" id="PF25973"/>
    </source>
</evidence>
<sequence length="380" mass="42067">MRQITGSQRVIAVFILIFAVLTLWTLISFLHRSKIADHPTPIRVEKGIVILADSAAVRDQIKTGPVETASRLHEHDVPAFIRSDERTTVEIFPPVTGRIVETSLLAGQPVSRGQVLAVMESADFNQALADFRTAIAQETYQERVVTRARNVLKVGGNAAKDLDSALNALAQAQAERQRAERRLKALNISPDQVTSGQVKILSPIDGNVQRTIFAQGKNVTDATISQATLEDLSQVQIEAYVPEDAVATIRTGLPMHVTFDDLPGRVCDGTVERIEPELRDEIRRIIARMTCPNPDKVLRPNMFAHARIDIPMPPMLLIPKSSVVMNNDQLIVFVKVAEGRYERRSIEASFDETDHVRVRKGLKPDDMIVTQGAILLNDAV</sequence>
<comment type="similarity">
    <text evidence="1">Belongs to the membrane fusion protein (MFP) (TC 8.A.1) family.</text>
</comment>
<keyword evidence="4" id="KW-1133">Transmembrane helix</keyword>
<evidence type="ECO:0000259" key="6">
    <source>
        <dbReference type="Pfam" id="PF25967"/>
    </source>
</evidence>
<evidence type="ECO:0000313" key="8">
    <source>
        <dbReference type="EMBL" id="UYH51061.1"/>
    </source>
</evidence>
<dbReference type="Pfam" id="PF25967">
    <property type="entry name" value="RND-MFP_C"/>
    <property type="match status" value="1"/>
</dbReference>
<dbReference type="InterPro" id="IPR058792">
    <property type="entry name" value="Beta-barrel_RND_2"/>
</dbReference>
<keyword evidence="4" id="KW-0812">Transmembrane</keyword>
<gene>
    <name evidence="8" type="ORF">N5W20_08200</name>
</gene>
<evidence type="ECO:0000256" key="2">
    <source>
        <dbReference type="ARBA" id="ARBA00022448"/>
    </source>
</evidence>
<dbReference type="NCBIfam" id="TIGR01730">
    <property type="entry name" value="RND_mfp"/>
    <property type="match status" value="1"/>
</dbReference>
<evidence type="ECO:0000259" key="5">
    <source>
        <dbReference type="Pfam" id="PF25954"/>
    </source>
</evidence>
<dbReference type="RefSeq" id="WP_319806654.1">
    <property type="nucleotide sequence ID" value="NZ_CP107052.1"/>
</dbReference>
<dbReference type="PANTHER" id="PTHR30097">
    <property type="entry name" value="CATION EFFLUX SYSTEM PROTEIN CUSB"/>
    <property type="match status" value="1"/>
</dbReference>
<evidence type="ECO:0000256" key="1">
    <source>
        <dbReference type="ARBA" id="ARBA00009477"/>
    </source>
</evidence>
<feature type="domain" description="CusB-like beta-barrel" evidence="5">
    <location>
        <begin position="237"/>
        <end position="308"/>
    </location>
</feature>
<feature type="domain" description="CzcB-like barrel-sandwich hybrid" evidence="7">
    <location>
        <begin position="88"/>
        <end position="222"/>
    </location>
</feature>
<feature type="transmembrane region" description="Helical" evidence="4">
    <location>
        <begin position="12"/>
        <end position="31"/>
    </location>
</feature>
<feature type="coiled-coil region" evidence="3">
    <location>
        <begin position="162"/>
        <end position="189"/>
    </location>
</feature>
<organism evidence="8 9">
    <name type="scientific">Candidatus Kirkpatrickella diaphorinae</name>
    <dbReference type="NCBI Taxonomy" id="2984322"/>
    <lineage>
        <taxon>Bacteria</taxon>
        <taxon>Pseudomonadati</taxon>
        <taxon>Pseudomonadota</taxon>
        <taxon>Alphaproteobacteria</taxon>
        <taxon>Acetobacterales</taxon>
        <taxon>Acetobacteraceae</taxon>
        <taxon>Candidatus Kirkpatrickella</taxon>
    </lineage>
</organism>
<keyword evidence="3" id="KW-0175">Coiled coil</keyword>
<dbReference type="InterPro" id="IPR058647">
    <property type="entry name" value="BSH_CzcB-like"/>
</dbReference>
<dbReference type="EMBL" id="CP107052">
    <property type="protein sequence ID" value="UYH51061.1"/>
    <property type="molecule type" value="Genomic_DNA"/>
</dbReference>
<accession>A0ABY6GK89</accession>
<evidence type="ECO:0000256" key="3">
    <source>
        <dbReference type="SAM" id="Coils"/>
    </source>
</evidence>
<dbReference type="InterPro" id="IPR051909">
    <property type="entry name" value="MFP_Cation_Efflux"/>
</dbReference>
<dbReference type="PANTHER" id="PTHR30097:SF4">
    <property type="entry name" value="SLR6042 PROTEIN"/>
    <property type="match status" value="1"/>
</dbReference>
<feature type="domain" description="Multidrug resistance protein MdtA-like C-terminal permuted SH3" evidence="6">
    <location>
        <begin position="316"/>
        <end position="373"/>
    </location>
</feature>
<dbReference type="Proteomes" id="UP001163831">
    <property type="component" value="Chromosome"/>
</dbReference>
<evidence type="ECO:0000256" key="4">
    <source>
        <dbReference type="SAM" id="Phobius"/>
    </source>
</evidence>
<dbReference type="InterPro" id="IPR058627">
    <property type="entry name" value="MdtA-like_C"/>
</dbReference>
<dbReference type="SUPFAM" id="SSF111369">
    <property type="entry name" value="HlyD-like secretion proteins"/>
    <property type="match status" value="1"/>
</dbReference>
<dbReference type="Pfam" id="PF25973">
    <property type="entry name" value="BSH_CzcB"/>
    <property type="match status" value="1"/>
</dbReference>
<protein>
    <submittedName>
        <fullName evidence="8">Efflux RND transporter periplasmic adaptor subunit</fullName>
    </submittedName>
</protein>
<evidence type="ECO:0000313" key="9">
    <source>
        <dbReference type="Proteomes" id="UP001163831"/>
    </source>
</evidence>
<dbReference type="Pfam" id="PF25954">
    <property type="entry name" value="Beta-barrel_RND_2"/>
    <property type="match status" value="1"/>
</dbReference>
<keyword evidence="4" id="KW-0472">Membrane</keyword>
<dbReference type="InterPro" id="IPR006143">
    <property type="entry name" value="RND_pump_MFP"/>
</dbReference>
<keyword evidence="2" id="KW-0813">Transport</keyword>
<proteinExistence type="inferred from homology"/>
<dbReference type="Gene3D" id="2.40.30.170">
    <property type="match status" value="1"/>
</dbReference>
<dbReference type="Gene3D" id="2.40.420.20">
    <property type="match status" value="1"/>
</dbReference>
<reference evidence="8" key="1">
    <citation type="submission" date="2022-10" db="EMBL/GenBank/DDBJ databases">
        <title>Candidatus Kirkpatrella diaphorinas gen. nov., sp. nov., an uncultured endosymbiont identified in a population of Diaphorina citri from Hawaii.</title>
        <authorList>
            <person name="Henry E.M."/>
            <person name="Carlson C.R."/>
            <person name="Kuo Y.-W."/>
        </authorList>
    </citation>
    <scope>NUCLEOTIDE SEQUENCE</scope>
    <source>
        <strain evidence="8">CADCRV1</strain>
    </source>
</reference>
<keyword evidence="9" id="KW-1185">Reference proteome</keyword>